<dbReference type="PROSITE" id="PS51384">
    <property type="entry name" value="FAD_FR"/>
    <property type="match status" value="1"/>
</dbReference>
<dbReference type="InterPro" id="IPR017938">
    <property type="entry name" value="Riboflavin_synthase-like_b-brl"/>
</dbReference>
<dbReference type="OrthoDB" id="502624at2"/>
<gene>
    <name evidence="8" type="ORF">F3087_25140</name>
</gene>
<dbReference type="SUPFAM" id="SSF52343">
    <property type="entry name" value="Ferredoxin reductase-like, C-terminal NADP-linked domain"/>
    <property type="match status" value="1"/>
</dbReference>
<dbReference type="AlphaFoldDB" id="A0A5N0EAD0"/>
<keyword evidence="2" id="KW-0285">Flavoprotein</keyword>
<keyword evidence="6" id="KW-0411">Iron-sulfur</keyword>
<dbReference type="Gene3D" id="2.40.30.10">
    <property type="entry name" value="Translation factors"/>
    <property type="match status" value="1"/>
</dbReference>
<evidence type="ECO:0000313" key="9">
    <source>
        <dbReference type="Proteomes" id="UP000323876"/>
    </source>
</evidence>
<evidence type="ECO:0000259" key="7">
    <source>
        <dbReference type="PROSITE" id="PS51384"/>
    </source>
</evidence>
<keyword evidence="4" id="KW-0479">Metal-binding</keyword>
<comment type="cofactor">
    <cofactor evidence="1">
        <name>FAD</name>
        <dbReference type="ChEBI" id="CHEBI:57692"/>
    </cofactor>
</comment>
<dbReference type="InterPro" id="IPR039261">
    <property type="entry name" value="FNR_nucleotide-bd"/>
</dbReference>
<name>A0A5N0EAD0_9NOCA</name>
<evidence type="ECO:0000313" key="8">
    <source>
        <dbReference type="EMBL" id="KAA8885916.1"/>
    </source>
</evidence>
<dbReference type="RefSeq" id="WP_150404494.1">
    <property type="nucleotide sequence ID" value="NZ_VXLC01000014.1"/>
</dbReference>
<keyword evidence="9" id="KW-1185">Reference proteome</keyword>
<keyword evidence="5" id="KW-0408">Iron</keyword>
<evidence type="ECO:0000256" key="6">
    <source>
        <dbReference type="ARBA" id="ARBA00023014"/>
    </source>
</evidence>
<evidence type="ECO:0000256" key="1">
    <source>
        <dbReference type="ARBA" id="ARBA00001974"/>
    </source>
</evidence>
<comment type="caution">
    <text evidence="8">The sequence shown here is derived from an EMBL/GenBank/DDBJ whole genome shotgun (WGS) entry which is preliminary data.</text>
</comment>
<dbReference type="PANTHER" id="PTHR47354:SF1">
    <property type="entry name" value="CARNITINE MONOOXYGENASE REDUCTASE SUBUNIT"/>
    <property type="match status" value="1"/>
</dbReference>
<keyword evidence="3" id="KW-0001">2Fe-2S</keyword>
<dbReference type="EMBL" id="VXLC01000014">
    <property type="protein sequence ID" value="KAA8885916.1"/>
    <property type="molecule type" value="Genomic_DNA"/>
</dbReference>
<accession>A0A5N0EAD0</accession>
<dbReference type="GO" id="GO:0051537">
    <property type="term" value="F:2 iron, 2 sulfur cluster binding"/>
    <property type="evidence" value="ECO:0007669"/>
    <property type="project" value="UniProtKB-KW"/>
</dbReference>
<dbReference type="CDD" id="cd06185">
    <property type="entry name" value="PDR_like"/>
    <property type="match status" value="1"/>
</dbReference>
<dbReference type="InterPro" id="IPR050415">
    <property type="entry name" value="MRET"/>
</dbReference>
<dbReference type="GO" id="GO:0046872">
    <property type="term" value="F:metal ion binding"/>
    <property type="evidence" value="ECO:0007669"/>
    <property type="project" value="UniProtKB-KW"/>
</dbReference>
<dbReference type="PANTHER" id="PTHR47354">
    <property type="entry name" value="NADH OXIDOREDUCTASE HCR"/>
    <property type="match status" value="1"/>
</dbReference>
<dbReference type="SUPFAM" id="SSF63380">
    <property type="entry name" value="Riboflavin synthase domain-like"/>
    <property type="match status" value="1"/>
</dbReference>
<protein>
    <recommendedName>
        <fullName evidence="7">FAD-binding FR-type domain-containing protein</fullName>
    </recommendedName>
</protein>
<evidence type="ECO:0000256" key="5">
    <source>
        <dbReference type="ARBA" id="ARBA00023004"/>
    </source>
</evidence>
<dbReference type="InterPro" id="IPR017927">
    <property type="entry name" value="FAD-bd_FR_type"/>
</dbReference>
<reference evidence="8 9" key="1">
    <citation type="submission" date="2019-09" db="EMBL/GenBank/DDBJ databases">
        <authorList>
            <person name="Wang X."/>
        </authorList>
    </citation>
    <scope>NUCLEOTIDE SEQUENCE [LARGE SCALE GENOMIC DNA]</scope>
    <source>
        <strain evidence="8 9">CICC 11023</strain>
    </source>
</reference>
<dbReference type="PRINTS" id="PR00409">
    <property type="entry name" value="PHDIOXRDTASE"/>
</dbReference>
<proteinExistence type="predicted"/>
<evidence type="ECO:0000256" key="4">
    <source>
        <dbReference type="ARBA" id="ARBA00022723"/>
    </source>
</evidence>
<feature type="domain" description="FAD-binding FR-type" evidence="7">
    <location>
        <begin position="36"/>
        <end position="138"/>
    </location>
</feature>
<dbReference type="Proteomes" id="UP000323876">
    <property type="component" value="Unassembled WGS sequence"/>
</dbReference>
<evidence type="ECO:0000256" key="2">
    <source>
        <dbReference type="ARBA" id="ARBA00022630"/>
    </source>
</evidence>
<sequence length="255" mass="27715">MTAVEEGYRAGSGLRMMASADAHKRVLGEADAPQSLSMRQVVVDRIEPEADGVVSLILTDPDGVRLPAWTPGAHLDVVLPSGRRRQYSLNSDPADHGRYRIAVRHIADGSGGSSEIHERLRAGDRLSVRAVRNTFPFSAAQQYLFVAGGIGIAPILSLVHAAERAGTPWRLMYFGRSRARMPFLCELARLTGGDVVVRPDDEFGRPNPRMIFEQTPTGATVYVCAPPSLAESARQVLSLHDPTASLYTERFAPVS</sequence>
<organism evidence="8 9">
    <name type="scientific">Nocardia colli</name>
    <dbReference type="NCBI Taxonomy" id="2545717"/>
    <lineage>
        <taxon>Bacteria</taxon>
        <taxon>Bacillati</taxon>
        <taxon>Actinomycetota</taxon>
        <taxon>Actinomycetes</taxon>
        <taxon>Mycobacteriales</taxon>
        <taxon>Nocardiaceae</taxon>
        <taxon>Nocardia</taxon>
    </lineage>
</organism>
<evidence type="ECO:0000256" key="3">
    <source>
        <dbReference type="ARBA" id="ARBA00022714"/>
    </source>
</evidence>
<dbReference type="Gene3D" id="3.40.50.80">
    <property type="entry name" value="Nucleotide-binding domain of ferredoxin-NADP reductase (FNR) module"/>
    <property type="match status" value="1"/>
</dbReference>
<dbReference type="GO" id="GO:0016491">
    <property type="term" value="F:oxidoreductase activity"/>
    <property type="evidence" value="ECO:0007669"/>
    <property type="project" value="InterPro"/>
</dbReference>